<gene>
    <name evidence="3" type="ORF">FNH09_02165</name>
</gene>
<evidence type="ECO:0000313" key="4">
    <source>
        <dbReference type="Proteomes" id="UP000325849"/>
    </source>
</evidence>
<comment type="caution">
    <text evidence="3">The sequence shown here is derived from an EMBL/GenBank/DDBJ whole genome shotgun (WGS) entry which is preliminary data.</text>
</comment>
<dbReference type="EMBL" id="VJZD01000004">
    <property type="protein sequence ID" value="MPY30162.1"/>
    <property type="molecule type" value="Genomic_DNA"/>
</dbReference>
<dbReference type="InterPro" id="IPR029261">
    <property type="entry name" value="Transposase_Znf"/>
</dbReference>
<dbReference type="PANTHER" id="PTHR33498:SF1">
    <property type="entry name" value="TRANSPOSASE FOR INSERTION SEQUENCE ELEMENT IS1557"/>
    <property type="match status" value="1"/>
</dbReference>
<dbReference type="Pfam" id="PF14690">
    <property type="entry name" value="Zn_ribbon_ISL3"/>
    <property type="match status" value="1"/>
</dbReference>
<reference evidence="3 4" key="1">
    <citation type="submission" date="2019-07" db="EMBL/GenBank/DDBJ databases">
        <title>New species of Amycolatopsis and Streptomyces.</title>
        <authorList>
            <person name="Duangmal K."/>
            <person name="Teo W.F.A."/>
            <person name="Lipun K."/>
        </authorList>
    </citation>
    <scope>NUCLEOTIDE SEQUENCE [LARGE SCALE GENOMIC DNA]</scope>
    <source>
        <strain evidence="3 4">NBRC 109810</strain>
    </source>
</reference>
<feature type="compositionally biased region" description="Low complexity" evidence="1">
    <location>
        <begin position="136"/>
        <end position="148"/>
    </location>
</feature>
<dbReference type="AlphaFoldDB" id="A0A5N8V6B8"/>
<dbReference type="PANTHER" id="PTHR33498">
    <property type="entry name" value="TRANSPOSASE FOR INSERTION SEQUENCE ELEMENT IS1557"/>
    <property type="match status" value="1"/>
</dbReference>
<feature type="compositionally biased region" description="Low complexity" evidence="1">
    <location>
        <begin position="156"/>
        <end position="168"/>
    </location>
</feature>
<accession>A0A5N8V6B8</accession>
<dbReference type="OrthoDB" id="3238779at2"/>
<evidence type="ECO:0000313" key="3">
    <source>
        <dbReference type="EMBL" id="MPY30162.1"/>
    </source>
</evidence>
<feature type="region of interest" description="Disordered" evidence="1">
    <location>
        <begin position="126"/>
        <end position="168"/>
    </location>
</feature>
<evidence type="ECO:0000259" key="2">
    <source>
        <dbReference type="Pfam" id="PF14690"/>
    </source>
</evidence>
<protein>
    <submittedName>
        <fullName evidence="3">Transposase</fullName>
    </submittedName>
</protein>
<keyword evidence="4" id="KW-1185">Reference proteome</keyword>
<name>A0A5N8V6B8_9ACTN</name>
<organism evidence="3 4">
    <name type="scientific">Streptomyces adustus</name>
    <dbReference type="NCBI Taxonomy" id="1609272"/>
    <lineage>
        <taxon>Bacteria</taxon>
        <taxon>Bacillati</taxon>
        <taxon>Actinomycetota</taxon>
        <taxon>Actinomycetes</taxon>
        <taxon>Kitasatosporales</taxon>
        <taxon>Streptomycetaceae</taxon>
        <taxon>Streptomyces</taxon>
    </lineage>
</organism>
<sequence length="168" mass="18504">MRITALTRDDAPKMCPGCRQVSDRVHSRYVRHVADEAVGGRPVVIDLSVRRLYCEWPDCPKTTSVEQVEGLTERYQRRTPALRRVVRAVGEFGRSSSSLLPALHVVLGDRAELPDACPRFPRRTLQRPGCRRPAQPRGARACAASCRGGRARRPGRSAVPAGRGPSGL</sequence>
<dbReference type="Proteomes" id="UP000325849">
    <property type="component" value="Unassembled WGS sequence"/>
</dbReference>
<evidence type="ECO:0000256" key="1">
    <source>
        <dbReference type="SAM" id="MobiDB-lite"/>
    </source>
</evidence>
<feature type="domain" description="Transposase IS204/IS1001/IS1096/IS1165 zinc-finger" evidence="2">
    <location>
        <begin position="14"/>
        <end position="55"/>
    </location>
</feature>
<proteinExistence type="predicted"/>
<dbReference type="InterPro" id="IPR047951">
    <property type="entry name" value="Transpos_ISL3"/>
</dbReference>